<feature type="domain" description="Glycosyltransferase subfamily 4-like N-terminal" evidence="2">
    <location>
        <begin position="27"/>
        <end position="162"/>
    </location>
</feature>
<dbReference type="PANTHER" id="PTHR12526">
    <property type="entry name" value="GLYCOSYLTRANSFERASE"/>
    <property type="match status" value="1"/>
</dbReference>
<dbReference type="GO" id="GO:0016757">
    <property type="term" value="F:glycosyltransferase activity"/>
    <property type="evidence" value="ECO:0007669"/>
    <property type="project" value="InterPro"/>
</dbReference>
<dbReference type="InParanoid" id="W0RNK1"/>
<dbReference type="Gene3D" id="3.40.50.2000">
    <property type="entry name" value="Glycogen Phosphorylase B"/>
    <property type="match status" value="2"/>
</dbReference>
<sequence length="387" mass="42559">MSESRRPRVAHVTVAPEFVDRIMVHDLRRLRDREDVTVICAPGPAVDLVRAQGFRVLTIPAHRKLSPAQDLVSVWRLWRLLRAGRYDIVHSYAPKGGLLAQIAGALAGVRRRVHSCRGLLYTPDMAAWKRRLFRATDRLTNGLADRTIYISRADMAHSVDDGLCDARSARFTGSGVDLSHFSRDALAPDTRETVRRRFGVGADEVLVLTVGRFVGDKGYREVAAAAAALRDEWPNVRYLWAAPELAGEEGVLPATLAADHGVADRVTRLDYMADVAELYAAADLLVHPSYREGVPRALMEAAAMGLPILASDIPGCREVVRHGETALLFPPRDAAALGDALRAALRDPQAARARADAALRDVRARFDQDALTERVWAIHAELLGVDR</sequence>
<reference evidence="3 4" key="1">
    <citation type="journal article" date="2014" name="Genome Announc.">
        <title>Genome Sequence and Methylome of Soil Bacterium Gemmatirosa kalamazoonensis KBS708T, a Member of the Rarely Cultivated Gemmatimonadetes Phylum.</title>
        <authorList>
            <person name="Debruyn J.M."/>
            <person name="Radosevich M."/>
            <person name="Wommack K.E."/>
            <person name="Polson S.W."/>
            <person name="Hauser L.J."/>
            <person name="Fawaz M.N."/>
            <person name="Korlach J."/>
            <person name="Tsai Y.C."/>
        </authorList>
    </citation>
    <scope>NUCLEOTIDE SEQUENCE [LARGE SCALE GENOMIC DNA]</scope>
    <source>
        <strain evidence="3 4">KBS708</strain>
    </source>
</reference>
<keyword evidence="3" id="KW-0808">Transferase</keyword>
<proteinExistence type="predicted"/>
<dbReference type="AlphaFoldDB" id="W0RNK1"/>
<dbReference type="InterPro" id="IPR001296">
    <property type="entry name" value="Glyco_trans_1"/>
</dbReference>
<organism evidence="3 4">
    <name type="scientific">Gemmatirosa kalamazoonensis</name>
    <dbReference type="NCBI Taxonomy" id="861299"/>
    <lineage>
        <taxon>Bacteria</taxon>
        <taxon>Pseudomonadati</taxon>
        <taxon>Gemmatimonadota</taxon>
        <taxon>Gemmatimonadia</taxon>
        <taxon>Gemmatimonadales</taxon>
        <taxon>Gemmatimonadaceae</taxon>
        <taxon>Gemmatirosa</taxon>
    </lineage>
</organism>
<feature type="domain" description="Glycosyl transferase family 1" evidence="1">
    <location>
        <begin position="191"/>
        <end position="355"/>
    </location>
</feature>
<evidence type="ECO:0000313" key="3">
    <source>
        <dbReference type="EMBL" id="AHG91033.1"/>
    </source>
</evidence>
<dbReference type="eggNOG" id="COG0438">
    <property type="taxonomic scope" value="Bacteria"/>
</dbReference>
<dbReference type="PANTHER" id="PTHR12526:SF636">
    <property type="entry name" value="BLL3647 PROTEIN"/>
    <property type="match status" value="1"/>
</dbReference>
<evidence type="ECO:0000259" key="1">
    <source>
        <dbReference type="Pfam" id="PF00534"/>
    </source>
</evidence>
<dbReference type="Proteomes" id="UP000019151">
    <property type="component" value="Chromosome"/>
</dbReference>
<dbReference type="STRING" id="861299.J421_3496"/>
<dbReference type="CDD" id="cd03808">
    <property type="entry name" value="GT4_CapM-like"/>
    <property type="match status" value="1"/>
</dbReference>
<protein>
    <submittedName>
        <fullName evidence="3">Glycosyl transferase group 1</fullName>
    </submittedName>
</protein>
<name>W0RNK1_9BACT</name>
<evidence type="ECO:0000259" key="2">
    <source>
        <dbReference type="Pfam" id="PF13579"/>
    </source>
</evidence>
<dbReference type="Pfam" id="PF00534">
    <property type="entry name" value="Glycos_transf_1"/>
    <property type="match status" value="1"/>
</dbReference>
<dbReference type="RefSeq" id="WP_148306376.1">
    <property type="nucleotide sequence ID" value="NZ_CP007128.1"/>
</dbReference>
<gene>
    <name evidence="3" type="ORF">J421_3496</name>
</gene>
<evidence type="ECO:0000313" key="4">
    <source>
        <dbReference type="Proteomes" id="UP000019151"/>
    </source>
</evidence>
<keyword evidence="4" id="KW-1185">Reference proteome</keyword>
<dbReference type="SUPFAM" id="SSF53756">
    <property type="entry name" value="UDP-Glycosyltransferase/glycogen phosphorylase"/>
    <property type="match status" value="1"/>
</dbReference>
<dbReference type="EMBL" id="CP007128">
    <property type="protein sequence ID" value="AHG91033.1"/>
    <property type="molecule type" value="Genomic_DNA"/>
</dbReference>
<dbReference type="FunCoup" id="W0RNK1">
    <property type="interactions" value="8"/>
</dbReference>
<dbReference type="Pfam" id="PF13579">
    <property type="entry name" value="Glyco_trans_4_4"/>
    <property type="match status" value="1"/>
</dbReference>
<dbReference type="HOGENOM" id="CLU_009583_8_1_0"/>
<dbReference type="KEGG" id="gba:J421_3496"/>
<dbReference type="InterPro" id="IPR028098">
    <property type="entry name" value="Glyco_trans_4-like_N"/>
</dbReference>
<dbReference type="OrthoDB" id="9806653at2"/>
<accession>W0RNK1</accession>